<organism evidence="7">
    <name type="scientific">Vecturithrix granuli</name>
    <dbReference type="NCBI Taxonomy" id="1499967"/>
    <lineage>
        <taxon>Bacteria</taxon>
        <taxon>Candidatus Moduliflexota</taxon>
        <taxon>Candidatus Vecturitrichia</taxon>
        <taxon>Candidatus Vecturitrichales</taxon>
        <taxon>Candidatus Vecturitrichaceae</taxon>
        <taxon>Candidatus Vecturithrix</taxon>
    </lineage>
</organism>
<keyword evidence="8" id="KW-1185">Reference proteome</keyword>
<dbReference type="Proteomes" id="UP000030661">
    <property type="component" value="Unassembled WGS sequence"/>
</dbReference>
<reference evidence="7" key="1">
    <citation type="journal article" date="2015" name="PeerJ">
        <title>First genomic representation of candidate bacterial phylum KSB3 points to enhanced environmental sensing as a trigger of wastewater bulking.</title>
        <authorList>
            <person name="Sekiguchi Y."/>
            <person name="Ohashi A."/>
            <person name="Parks D.H."/>
            <person name="Yamauchi T."/>
            <person name="Tyson G.W."/>
            <person name="Hugenholtz P."/>
        </authorList>
    </citation>
    <scope>NUCLEOTIDE SEQUENCE [LARGE SCALE GENOMIC DNA]</scope>
</reference>
<dbReference type="PANTHER" id="PTHR39210">
    <property type="entry name" value="HEPARIN-SULFATE LYASE"/>
    <property type="match status" value="1"/>
</dbReference>
<evidence type="ECO:0000256" key="2">
    <source>
        <dbReference type="ARBA" id="ARBA00022729"/>
    </source>
</evidence>
<gene>
    <name evidence="7" type="ORF">U27_04111</name>
</gene>
<dbReference type="HOGENOM" id="CLU_022012_1_0_0"/>
<dbReference type="STRING" id="1499967.U27_04111"/>
<dbReference type="GO" id="GO:0042597">
    <property type="term" value="C:periplasmic space"/>
    <property type="evidence" value="ECO:0007669"/>
    <property type="project" value="UniProtKB-SubCell"/>
</dbReference>
<evidence type="ECO:0000256" key="4">
    <source>
        <dbReference type="ARBA" id="ARBA00023239"/>
    </source>
</evidence>
<dbReference type="InterPro" id="IPR012480">
    <property type="entry name" value="Hepar_II_III_C"/>
</dbReference>
<evidence type="ECO:0000313" key="8">
    <source>
        <dbReference type="Proteomes" id="UP000030661"/>
    </source>
</evidence>
<name>A0A081BXU1_VECG1</name>
<sequence>MQIEFLSQLIRSYGLKWVLLRAFYECQLRSGWHAFRFRQRPWRDNELAHWLKPDVPPSSQAFYEEWQHHRPHFFFAPQQRTQSRQTLHNIWGERKAAHVIQEAEVIQKGIFPYFSRQNAHLGFPPEWHVNPFTGGHAPLNVHWSHIAMYSPIYGDLKYIWEPGRFAFSYLLARAYWISGKEEFAEIFWQILDSWREANPPNRGAHWKCGQEISLRIMAWAFALYAFAEASVTSAERVAWLVGMIAAQAARVEADHLYAHLQQNNHALSEGVGLWTVGLLFPQLKAASRWRETGRKILESEGMFQIQADGSYIQHSTNYHRVMLHLFAWAIRLGKLHGYGFSQKLLDRVRQAGEFLYQLQDQETGGVPNYGANDGAFILPLNSCDYRDFRPVLNSIHYLFTRTRLYEKGLWDEDLFWMFGVEALKQPIKQVPRKSWGTEIGGYYTLRGDASWGMIRCATFENRPSQADMLHLDIWRKGINIACDPGSYLYNASPPWNNALVTTAVHNTLMVDRQDQMTRGPRFLWFPWLTSTVRHFSVSSTQALTYFEGEHDGYARLEAPVIHRRAVLMSAADIWIVFDDLLGMGEHEFTLHWLLADLPYQIEPQSRHVLLQIGTERYGVLVGVCDPESPPIHINLLRGAEERAPRGWHAPYYGVRFPALSLRLTTKAAVPCRVFSIFVPADLMRRLSVSATHLHILDDAIELMLILHPPGLQSIMTQASFKTRDFQEHLTI</sequence>
<feature type="domain" description="Heparin-sulfate lyase N-terminal" evidence="6">
    <location>
        <begin position="149"/>
        <end position="356"/>
    </location>
</feature>
<evidence type="ECO:0000256" key="3">
    <source>
        <dbReference type="ARBA" id="ARBA00022764"/>
    </source>
</evidence>
<keyword evidence="4" id="KW-0456">Lyase</keyword>
<protein>
    <submittedName>
        <fullName evidence="7">Hypothetical cytosolic protein</fullName>
    </submittedName>
</protein>
<dbReference type="AlphaFoldDB" id="A0A081BXU1"/>
<proteinExistence type="predicted"/>
<dbReference type="InterPro" id="IPR008929">
    <property type="entry name" value="Chondroitin_lyas"/>
</dbReference>
<dbReference type="GO" id="GO:0016829">
    <property type="term" value="F:lyase activity"/>
    <property type="evidence" value="ECO:0007669"/>
    <property type="project" value="UniProtKB-KW"/>
</dbReference>
<dbReference type="eggNOG" id="COG5360">
    <property type="taxonomic scope" value="Bacteria"/>
</dbReference>
<keyword evidence="3" id="KW-0574">Periplasm</keyword>
<evidence type="ECO:0000259" key="6">
    <source>
        <dbReference type="Pfam" id="PF16889"/>
    </source>
</evidence>
<dbReference type="PANTHER" id="PTHR39210:SF1">
    <property type="entry name" value="HEPARIN-SULFATE LYASE"/>
    <property type="match status" value="1"/>
</dbReference>
<dbReference type="Pfam" id="PF07940">
    <property type="entry name" value="Hepar_II_III_C"/>
    <property type="match status" value="1"/>
</dbReference>
<dbReference type="SUPFAM" id="SSF48230">
    <property type="entry name" value="Chondroitin AC/alginate lyase"/>
    <property type="match status" value="1"/>
</dbReference>
<dbReference type="Gene3D" id="2.70.98.70">
    <property type="match status" value="1"/>
</dbReference>
<feature type="domain" description="Heparinase II/III-like C-terminal" evidence="5">
    <location>
        <begin position="432"/>
        <end position="658"/>
    </location>
</feature>
<dbReference type="InterPro" id="IPR031680">
    <property type="entry name" value="Hepar_II_III_N"/>
</dbReference>
<accession>A0A081BXU1</accession>
<evidence type="ECO:0000259" key="5">
    <source>
        <dbReference type="Pfam" id="PF07940"/>
    </source>
</evidence>
<evidence type="ECO:0000313" key="7">
    <source>
        <dbReference type="EMBL" id="GAK57146.1"/>
    </source>
</evidence>
<dbReference type="Pfam" id="PF16889">
    <property type="entry name" value="Hepar_II_III_N"/>
    <property type="match status" value="1"/>
</dbReference>
<dbReference type="EMBL" id="DF820465">
    <property type="protein sequence ID" value="GAK57146.1"/>
    <property type="molecule type" value="Genomic_DNA"/>
</dbReference>
<keyword evidence="2" id="KW-0732">Signal</keyword>
<comment type="subcellular location">
    <subcellularLocation>
        <location evidence="1">Periplasm</location>
    </subcellularLocation>
</comment>
<dbReference type="Gene3D" id="1.50.10.100">
    <property type="entry name" value="Chondroitin AC/alginate lyase"/>
    <property type="match status" value="1"/>
</dbReference>
<evidence type="ECO:0000256" key="1">
    <source>
        <dbReference type="ARBA" id="ARBA00004418"/>
    </source>
</evidence>